<proteinExistence type="inferred from homology"/>
<feature type="repeat" description="PPR" evidence="3">
    <location>
        <begin position="533"/>
        <end position="567"/>
    </location>
</feature>
<dbReference type="OrthoDB" id="185373at2759"/>
<reference evidence="6" key="1">
    <citation type="submission" date="2025-08" db="UniProtKB">
        <authorList>
            <consortium name="RefSeq"/>
        </authorList>
    </citation>
    <scope>IDENTIFICATION</scope>
</reference>
<accession>A0A6I9QHE8</accession>
<feature type="repeat" description="PPR" evidence="3">
    <location>
        <begin position="240"/>
        <end position="274"/>
    </location>
</feature>
<feature type="repeat" description="PPR" evidence="3">
    <location>
        <begin position="671"/>
        <end position="705"/>
    </location>
</feature>
<dbReference type="Pfam" id="PF01535">
    <property type="entry name" value="PPR"/>
    <property type="match status" value="4"/>
</dbReference>
<dbReference type="NCBIfam" id="TIGR00756">
    <property type="entry name" value="PPR"/>
    <property type="match status" value="8"/>
</dbReference>
<dbReference type="InterPro" id="IPR002885">
    <property type="entry name" value="PPR_rpt"/>
</dbReference>
<dbReference type="Gene3D" id="1.25.40.10">
    <property type="entry name" value="Tetratricopeptide repeat domain"/>
    <property type="match status" value="6"/>
</dbReference>
<feature type="repeat" description="PPR" evidence="3">
    <location>
        <begin position="312"/>
        <end position="346"/>
    </location>
</feature>
<feature type="repeat" description="PPR" evidence="3">
    <location>
        <begin position="498"/>
        <end position="532"/>
    </location>
</feature>
<evidence type="ECO:0000256" key="3">
    <source>
        <dbReference type="PROSITE-ProRule" id="PRU00708"/>
    </source>
</evidence>
<dbReference type="RefSeq" id="XP_010909614.2">
    <property type="nucleotide sequence ID" value="XM_010911312.2"/>
</dbReference>
<dbReference type="InParanoid" id="A0A6I9QHE8"/>
<dbReference type="KEGG" id="egu:105035673"/>
<dbReference type="InterPro" id="IPR011990">
    <property type="entry name" value="TPR-like_helical_dom_sf"/>
</dbReference>
<evidence type="ECO:0000313" key="6">
    <source>
        <dbReference type="RefSeq" id="XP_010909614.2"/>
    </source>
</evidence>
<dbReference type="PROSITE" id="PS51375">
    <property type="entry name" value="PPR"/>
    <property type="match status" value="8"/>
</dbReference>
<dbReference type="PANTHER" id="PTHR47939">
    <property type="entry name" value="MEMBRANE-ASSOCIATED SALT-INDUCIBLE PROTEIN-LIKE"/>
    <property type="match status" value="1"/>
</dbReference>
<dbReference type="Proteomes" id="UP000504607">
    <property type="component" value="Unplaced"/>
</dbReference>
<dbReference type="PANTHER" id="PTHR47939:SF13">
    <property type="entry name" value="OS03G0201400 PROTEIN"/>
    <property type="match status" value="1"/>
</dbReference>
<feature type="compositionally biased region" description="Pro residues" evidence="4">
    <location>
        <begin position="48"/>
        <end position="62"/>
    </location>
</feature>
<sequence length="741" mass="81378">MSASALAIDMSSSALVRGKPLTVQLAIQTRRVAAMPWSVPTHRSLHPPSLPPPSSSPSPSPTPSSVKLELTNDPDPDPDLPHAIARFINSHGPLDSALSGLITRLTPSTLLRVLGLVRTPAALRLFRWAQSLLPSLLSDRRPAAKTLHLLLRCRDPRPALHFALSLPPSSLPDHSLNALLRSLARAGRLRSAISVFRLLPSPSVFSFNSLLAALLHRSRTRAASSLFDEMLRRAPAIRPDACTFNTLIRGLCLNSMPAKAFHLFREMPRHGCQPDLVTYNTLLDGLCRAGELRAARGLLDAMRTKSSYLAPNVVSYTTLIRGYCGSLLPAEAVGVFEEMVSVGVKPNRITYNTLIQGLCEAKRMDLVKEILEQGNGGNSDSTFRPDTCTFNTLIAAHCKMSRVGDALKMFDRMPELKVKADSATYSTLIRGLCQSGEFGRAEELVDELLKKEVLRRRGGCVPLMAAYNPMFECLCINGKAKKARRLFQQLLDRRATVDVGAFKTLISGHCREGAFKAGYELLVSMVKRDLVPDEETYEALLVGFLGKGKMDYAFKTLEGMLDSGHRPSTATFHAVLAGLLKQDECAKEAGKLVAVMVDRKIRQSIDLSTDVIASLFRKGLSDRALEIVRLLYDNGYYVKMEKLAGSLCQGQKFLEARELLLFSLEKSQDLDGKVYGTAISGLCVTGNAPEAFGLFYEMVDKGGANVPSNCLVSLKAALEESRKWKEAEFVWKQMYHANSKC</sequence>
<feature type="region of interest" description="Disordered" evidence="4">
    <location>
        <begin position="40"/>
        <end position="75"/>
    </location>
</feature>
<organism evidence="5 6">
    <name type="scientific">Elaeis guineensis var. tenera</name>
    <name type="common">Oil palm</name>
    <dbReference type="NCBI Taxonomy" id="51953"/>
    <lineage>
        <taxon>Eukaryota</taxon>
        <taxon>Viridiplantae</taxon>
        <taxon>Streptophyta</taxon>
        <taxon>Embryophyta</taxon>
        <taxon>Tracheophyta</taxon>
        <taxon>Spermatophyta</taxon>
        <taxon>Magnoliopsida</taxon>
        <taxon>Liliopsida</taxon>
        <taxon>Arecaceae</taxon>
        <taxon>Arecoideae</taxon>
        <taxon>Cocoseae</taxon>
        <taxon>Elaeidinae</taxon>
        <taxon>Elaeis</taxon>
    </lineage>
</organism>
<evidence type="ECO:0000256" key="1">
    <source>
        <dbReference type="ARBA" id="ARBA00007626"/>
    </source>
</evidence>
<comment type="similarity">
    <text evidence="1">Belongs to the PPR family. P subfamily.</text>
</comment>
<evidence type="ECO:0000256" key="2">
    <source>
        <dbReference type="ARBA" id="ARBA00022737"/>
    </source>
</evidence>
<feature type="repeat" description="PPR" evidence="3">
    <location>
        <begin position="421"/>
        <end position="455"/>
    </location>
</feature>
<dbReference type="AlphaFoldDB" id="A0A6I9QHE8"/>
<dbReference type="InterPro" id="IPR050667">
    <property type="entry name" value="PPR-containing_protein"/>
</dbReference>
<evidence type="ECO:0000313" key="5">
    <source>
        <dbReference type="Proteomes" id="UP000504607"/>
    </source>
</evidence>
<feature type="repeat" description="PPR" evidence="3">
    <location>
        <begin position="386"/>
        <end position="420"/>
    </location>
</feature>
<evidence type="ECO:0000256" key="4">
    <source>
        <dbReference type="SAM" id="MobiDB-lite"/>
    </source>
</evidence>
<feature type="repeat" description="PPR" evidence="3">
    <location>
        <begin position="275"/>
        <end position="309"/>
    </location>
</feature>
<gene>
    <name evidence="6" type="primary">LOC105035673</name>
</gene>
<protein>
    <submittedName>
        <fullName evidence="6">Pentatricopeptide repeat-containing protein At1g02060, chloroplastic</fullName>
    </submittedName>
</protein>
<dbReference type="Pfam" id="PF13041">
    <property type="entry name" value="PPR_2"/>
    <property type="match status" value="4"/>
</dbReference>
<keyword evidence="2" id="KW-0677">Repeat</keyword>
<name>A0A6I9QHE8_ELAGV</name>
<keyword evidence="5" id="KW-1185">Reference proteome</keyword>